<comment type="caution">
    <text evidence="2">The sequence shown here is derived from an EMBL/GenBank/DDBJ whole genome shotgun (WGS) entry which is preliminary data.</text>
</comment>
<sequence>MKTTTGVVFQITQPLWLLPGLINLMARPQPKRRVSLQLRWDRTVERETEENDDEPSFRKLGDRRLLLPAAPTCVTPFERADSDLGLWCYPPDEQAARDGYRHALSSAHRQPAPPGAPSDPAALATTPTTADSAAAAAAAAAAPTAAGPAVPQPPSPQAAASTAAAQTASLLPFNPPEVPQDPNPLRLLFLGDAPSSRVLETCADWRVDLLVAAHHGSTTPLYNTAEQMARVCADNYVIAGWPKKSPLDHLVGFIGRIPQPDAETNLFYRKERANVVICGFPSKKLDLRAALRLCYGALAAAQGKPVDLYVTKAALYAKEATVTPPGNSPPPQFKVGRRGGRFALDLVPSAVVPMRDFAAYLGSRLVEDSLVARRSLDRLLNGEHVLPDCLPPPLSKTAKAATLCSVGPDLHFESRRVHAWRQPLSGHPRKCSYKGCRKLTKSPPHCLSHRLPDLVCYGATDLQCVRGPGSPPAAFQSSGEGDFALETLMRVNQHRIAFLSAGTKKRCGHCHASAGRYQCPQCGHLCEECCYTQHCFYQQSELKSLPGIAMANIPGHPGHILAVPLPAKMLVDFLSMPSVTLDPHVLKELLQTVALLCEHKESPAFAEILGHPGLASSLAGLLQQFDSNPELAEPVLQAIANLSHDDDFRRKFGQCDGVAEGLVHLLGLAAPPLKQLLRAIGNLAKGRAVTQAALCRAGVGAPLMRLLRRPELPPDLSRLVIYSIRALCERQEIQTALGQEEVNVLVGMLALDLDPAATGYLLWIISTLAPIKPESFAGGADPLAGLFRRLNLDDPVLADSILQAIAYLSHDDGFRRRFGQCDGVAARLVEMLGLPAPPLKQLLRAIGNLADGCPENQAALCRAGVGAPLVGLLRRPELPPDLPGLVIDSIRTLCERQEIQASLGQEEVTGLLDMLALDMDPAATKDLLFVIGTLAPIKPGFYADVADPLGGLFLRLAVDDPDPELADWILRTIISLSRDDGFRGKFGQCGGVAERLVQLLGLPAPPSKQLLWAIGTLANECPGNQAALCRAGVGAPLMRLLHRPELHAELAEPVLFSIANLCECPEFQGSFGQGEVDALVGMLRPGLDPAPVEYLLAILGTLAPIRPGFFAATAGGLRALVDQVRELLSILEATRTK</sequence>
<accession>A0ABQ8UA85</accession>
<dbReference type="PANTHER" id="PTHR23315:SF7">
    <property type="entry name" value="U-BOX DOMAIN-CONTAINING PROTEIN 4"/>
    <property type="match status" value="1"/>
</dbReference>
<dbReference type="InterPro" id="IPR016024">
    <property type="entry name" value="ARM-type_fold"/>
</dbReference>
<dbReference type="PANTHER" id="PTHR23315">
    <property type="entry name" value="U BOX DOMAIN-CONTAINING"/>
    <property type="match status" value="1"/>
</dbReference>
<dbReference type="Gene3D" id="1.25.10.10">
    <property type="entry name" value="Leucine-rich Repeat Variant"/>
    <property type="match status" value="2"/>
</dbReference>
<evidence type="ECO:0000313" key="2">
    <source>
        <dbReference type="EMBL" id="KAJ4455331.1"/>
    </source>
</evidence>
<proteinExistence type="predicted"/>
<dbReference type="InterPro" id="IPR011989">
    <property type="entry name" value="ARM-like"/>
</dbReference>
<evidence type="ECO:0000313" key="3">
    <source>
        <dbReference type="Proteomes" id="UP001141327"/>
    </source>
</evidence>
<reference evidence="2" key="1">
    <citation type="journal article" date="2022" name="bioRxiv">
        <title>Genomics of Preaxostyla Flagellates Illuminates Evolutionary Transitions and the Path Towards Mitochondrial Loss.</title>
        <authorList>
            <person name="Novak L.V.F."/>
            <person name="Treitli S.C."/>
            <person name="Pyrih J."/>
            <person name="Halakuc P."/>
            <person name="Pipaliya S.V."/>
            <person name="Vacek V."/>
            <person name="Brzon O."/>
            <person name="Soukal P."/>
            <person name="Eme L."/>
            <person name="Dacks J.B."/>
            <person name="Karnkowska A."/>
            <person name="Elias M."/>
            <person name="Hampl V."/>
        </authorList>
    </citation>
    <scope>NUCLEOTIDE SEQUENCE</scope>
    <source>
        <strain evidence="2">RCP-MX</strain>
    </source>
</reference>
<dbReference type="Proteomes" id="UP001141327">
    <property type="component" value="Unassembled WGS sequence"/>
</dbReference>
<feature type="compositionally biased region" description="Low complexity" evidence="1">
    <location>
        <begin position="118"/>
        <end position="136"/>
    </location>
</feature>
<organism evidence="2 3">
    <name type="scientific">Paratrimastix pyriformis</name>
    <dbReference type="NCBI Taxonomy" id="342808"/>
    <lineage>
        <taxon>Eukaryota</taxon>
        <taxon>Metamonada</taxon>
        <taxon>Preaxostyla</taxon>
        <taxon>Paratrimastigidae</taxon>
        <taxon>Paratrimastix</taxon>
    </lineage>
</organism>
<dbReference type="SUPFAM" id="SSF48371">
    <property type="entry name" value="ARM repeat"/>
    <property type="match status" value="3"/>
</dbReference>
<dbReference type="EMBL" id="JAPMOS010000111">
    <property type="protein sequence ID" value="KAJ4455331.1"/>
    <property type="molecule type" value="Genomic_DNA"/>
</dbReference>
<keyword evidence="3" id="KW-1185">Reference proteome</keyword>
<evidence type="ECO:0000256" key="1">
    <source>
        <dbReference type="SAM" id="MobiDB-lite"/>
    </source>
</evidence>
<gene>
    <name evidence="2" type="ORF">PAPYR_9720</name>
</gene>
<feature type="region of interest" description="Disordered" evidence="1">
    <location>
        <begin position="103"/>
        <end position="136"/>
    </location>
</feature>
<name>A0ABQ8UA85_9EUKA</name>
<protein>
    <submittedName>
        <fullName evidence="2">Uncharacterized protein</fullName>
    </submittedName>
</protein>